<dbReference type="PANTHER" id="PTHR11440">
    <property type="entry name" value="LECITHIN-CHOLESTEROL ACYLTRANSFERASE-RELATED"/>
    <property type="match status" value="1"/>
</dbReference>
<proteinExistence type="predicted"/>
<sequence>MKNIFNNEVIKKNKGLTASYEISKITAKVSRIFDDIVNYFYENNYSNGKNIHAAPYDYRNIPEKTFKYKGNLKVVLICHSFGGLVANSFLNKKSQKWKDKYIQVMISLSVPWAGTVKVYSGLLLGNTYFINPYTRKSQI</sequence>
<evidence type="ECO:0008006" key="3">
    <source>
        <dbReference type="Google" id="ProtNLM"/>
    </source>
</evidence>
<dbReference type="Gene3D" id="3.40.50.1820">
    <property type="entry name" value="alpha/beta hydrolase"/>
    <property type="match status" value="1"/>
</dbReference>
<dbReference type="EMBL" id="LWCA01000007">
    <property type="protein sequence ID" value="OAF72037.1"/>
    <property type="molecule type" value="Genomic_DNA"/>
</dbReference>
<gene>
    <name evidence="1" type="ORF">A3Q56_00168</name>
</gene>
<protein>
    <recommendedName>
        <fullName evidence="3">GPI inositol-deacylase</fullName>
    </recommendedName>
</protein>
<accession>A0A177BCK6</accession>
<dbReference type="AlphaFoldDB" id="A0A177BCK6"/>
<dbReference type="Pfam" id="PF02450">
    <property type="entry name" value="LCAT"/>
    <property type="match status" value="1"/>
</dbReference>
<dbReference type="GO" id="GO:0006629">
    <property type="term" value="P:lipid metabolic process"/>
    <property type="evidence" value="ECO:0007669"/>
    <property type="project" value="InterPro"/>
</dbReference>
<evidence type="ECO:0000313" key="2">
    <source>
        <dbReference type="Proteomes" id="UP000078046"/>
    </source>
</evidence>
<reference evidence="1 2" key="1">
    <citation type="submission" date="2016-04" db="EMBL/GenBank/DDBJ databases">
        <title>The genome of Intoshia linei affirms orthonectids as highly simplified spiralians.</title>
        <authorList>
            <person name="Mikhailov K.V."/>
            <person name="Slusarev G.S."/>
            <person name="Nikitin M.A."/>
            <person name="Logacheva M.D."/>
            <person name="Penin A."/>
            <person name="Aleoshin V."/>
            <person name="Panchin Y.V."/>
        </authorList>
    </citation>
    <scope>NUCLEOTIDE SEQUENCE [LARGE SCALE GENOMIC DNA]</scope>
    <source>
        <strain evidence="1">Intl2013</strain>
        <tissue evidence="1">Whole animal</tissue>
    </source>
</reference>
<dbReference type="OrthoDB" id="190846at2759"/>
<evidence type="ECO:0000313" key="1">
    <source>
        <dbReference type="EMBL" id="OAF72037.1"/>
    </source>
</evidence>
<dbReference type="SUPFAM" id="SSF53474">
    <property type="entry name" value="alpha/beta-Hydrolases"/>
    <property type="match status" value="1"/>
</dbReference>
<name>A0A177BCK6_9BILA</name>
<dbReference type="InterPro" id="IPR029058">
    <property type="entry name" value="AB_hydrolase_fold"/>
</dbReference>
<keyword evidence="2" id="KW-1185">Reference proteome</keyword>
<comment type="caution">
    <text evidence="1">The sequence shown here is derived from an EMBL/GenBank/DDBJ whole genome shotgun (WGS) entry which is preliminary data.</text>
</comment>
<dbReference type="GO" id="GO:0008374">
    <property type="term" value="F:O-acyltransferase activity"/>
    <property type="evidence" value="ECO:0007669"/>
    <property type="project" value="InterPro"/>
</dbReference>
<organism evidence="1 2">
    <name type="scientific">Intoshia linei</name>
    <dbReference type="NCBI Taxonomy" id="1819745"/>
    <lineage>
        <taxon>Eukaryota</taxon>
        <taxon>Metazoa</taxon>
        <taxon>Spiralia</taxon>
        <taxon>Lophotrochozoa</taxon>
        <taxon>Mesozoa</taxon>
        <taxon>Orthonectida</taxon>
        <taxon>Rhopaluridae</taxon>
        <taxon>Intoshia</taxon>
    </lineage>
</organism>
<dbReference type="InterPro" id="IPR003386">
    <property type="entry name" value="LACT/PDAT_acylTrfase"/>
</dbReference>
<dbReference type="Proteomes" id="UP000078046">
    <property type="component" value="Unassembled WGS sequence"/>
</dbReference>